<accession>A0A9X2LAT4</accession>
<gene>
    <name evidence="6" type="ORF">NOG11_13025</name>
</gene>
<dbReference type="EMBL" id="JANIBC010000016">
    <property type="protein sequence ID" value="MCQ8186305.1"/>
    <property type="molecule type" value="Genomic_DNA"/>
</dbReference>
<dbReference type="InterPro" id="IPR033186">
    <property type="entry name" value="HerA_C"/>
</dbReference>
<dbReference type="SMART" id="SM00382">
    <property type="entry name" value="AAA"/>
    <property type="match status" value="1"/>
</dbReference>
<feature type="region of interest" description="Disordered" evidence="4">
    <location>
        <begin position="430"/>
        <end position="470"/>
    </location>
</feature>
<sequence>MLQAPPGHILLGADHRGAPVTLPLKMANRHGLIAGATGTGKTVTVQIMAEAFAREGVPVFVSDVKGDLAGLAKPGADKDFLTKRASDIGLEGYGPEDFPVRLWDFYGEGGLPIRATVTEVGPLLLSRMLDLNDTQEGVLAIAFRVADEDGLPVVDLKDLRSLLNHFAEQRAELSAMYGNVSPASVAAIQRRLIQLEDQGGDLFFGEPALDVRDLMRTARDGMGVQNVLKADRLMQAPRLYGAFLLWLLSELFEELPEVGDPDKPKLVFVFDEAHLLFDGASRSLLQKVEQVCRLIRSKGVGVFFATQDPGDILDGVAGQLGTRVQHALRAFTPAQARRVKAAAESFRPNPDFKTGDVITELGVGEALVSTLQKKGIPTPAARTMIRPPASRLGPLTATERREMLRADELAGNYAKPVDRRSAHEILAERAEERARAAEQAESAKARQSRERKTKKRRSTRMSTSERMLTQATRTATSTIMRELIRGLLGGLKRR</sequence>
<evidence type="ECO:0000256" key="2">
    <source>
        <dbReference type="ARBA" id="ARBA00022801"/>
    </source>
</evidence>
<reference evidence="6" key="1">
    <citation type="submission" date="2022-07" db="EMBL/GenBank/DDBJ databases">
        <title>Parvularcula maris sp. nov., an algicidal bacterium isolated from seawater.</title>
        <authorList>
            <person name="Li F."/>
        </authorList>
    </citation>
    <scope>NUCLEOTIDE SEQUENCE</scope>
    <source>
        <strain evidence="6">BGMRC 0090</strain>
    </source>
</reference>
<proteinExistence type="predicted"/>
<comment type="caution">
    <text evidence="6">The sequence shown here is derived from an EMBL/GenBank/DDBJ whole genome shotgun (WGS) entry which is preliminary data.</text>
</comment>
<evidence type="ECO:0000313" key="7">
    <source>
        <dbReference type="Proteomes" id="UP001142610"/>
    </source>
</evidence>
<protein>
    <submittedName>
        <fullName evidence="6">DUF853 domain-containing protein</fullName>
    </submittedName>
</protein>
<dbReference type="Proteomes" id="UP001142610">
    <property type="component" value="Unassembled WGS sequence"/>
</dbReference>
<dbReference type="GO" id="GO:0016787">
    <property type="term" value="F:hydrolase activity"/>
    <property type="evidence" value="ECO:0007669"/>
    <property type="project" value="UniProtKB-KW"/>
</dbReference>
<feature type="compositionally biased region" description="Basic and acidic residues" evidence="4">
    <location>
        <begin position="430"/>
        <end position="450"/>
    </location>
</feature>
<name>A0A9X2LAT4_9PROT</name>
<feature type="domain" description="Helicase ATP-binding" evidence="5">
    <location>
        <begin position="1"/>
        <end position="340"/>
    </location>
</feature>
<organism evidence="6 7">
    <name type="scientific">Parvularcula maris</name>
    <dbReference type="NCBI Taxonomy" id="2965077"/>
    <lineage>
        <taxon>Bacteria</taxon>
        <taxon>Pseudomonadati</taxon>
        <taxon>Pseudomonadota</taxon>
        <taxon>Alphaproteobacteria</taxon>
        <taxon>Parvularculales</taxon>
        <taxon>Parvularculaceae</taxon>
        <taxon>Parvularcula</taxon>
    </lineage>
</organism>
<dbReference type="InterPro" id="IPR014013">
    <property type="entry name" value="Helic_SF1/SF2_ATP-bd_DinG/Rad3"/>
</dbReference>
<dbReference type="PANTHER" id="PTHR30121">
    <property type="entry name" value="UNCHARACTERIZED PROTEIN YJGR-RELATED"/>
    <property type="match status" value="1"/>
</dbReference>
<dbReference type="InterPro" id="IPR003593">
    <property type="entry name" value="AAA+_ATPase"/>
</dbReference>
<keyword evidence="3" id="KW-0067">ATP-binding</keyword>
<dbReference type="InterPro" id="IPR027417">
    <property type="entry name" value="P-loop_NTPase"/>
</dbReference>
<keyword evidence="1" id="KW-0547">Nucleotide-binding</keyword>
<dbReference type="Gene3D" id="3.40.50.300">
    <property type="entry name" value="P-loop containing nucleotide triphosphate hydrolases"/>
    <property type="match status" value="2"/>
</dbReference>
<dbReference type="GO" id="GO:0005524">
    <property type="term" value="F:ATP binding"/>
    <property type="evidence" value="ECO:0007669"/>
    <property type="project" value="UniProtKB-KW"/>
</dbReference>
<evidence type="ECO:0000256" key="3">
    <source>
        <dbReference type="ARBA" id="ARBA00022840"/>
    </source>
</evidence>
<dbReference type="RefSeq" id="WP_256620214.1">
    <property type="nucleotide sequence ID" value="NZ_JANIBC010000016.1"/>
</dbReference>
<dbReference type="PANTHER" id="PTHR30121:SF6">
    <property type="entry name" value="SLR6007 PROTEIN"/>
    <property type="match status" value="1"/>
</dbReference>
<evidence type="ECO:0000256" key="4">
    <source>
        <dbReference type="SAM" id="MobiDB-lite"/>
    </source>
</evidence>
<keyword evidence="7" id="KW-1185">Reference proteome</keyword>
<evidence type="ECO:0000259" key="5">
    <source>
        <dbReference type="PROSITE" id="PS51193"/>
    </source>
</evidence>
<dbReference type="PROSITE" id="PS51193">
    <property type="entry name" value="HELICASE_ATP_BIND_2"/>
    <property type="match status" value="1"/>
</dbReference>
<keyword evidence="2" id="KW-0378">Hydrolase</keyword>
<dbReference type="Pfam" id="PF05872">
    <property type="entry name" value="HerA_C"/>
    <property type="match status" value="1"/>
</dbReference>
<evidence type="ECO:0000256" key="1">
    <source>
        <dbReference type="ARBA" id="ARBA00022741"/>
    </source>
</evidence>
<dbReference type="InterPro" id="IPR051162">
    <property type="entry name" value="T4SS_component"/>
</dbReference>
<evidence type="ECO:0000313" key="6">
    <source>
        <dbReference type="EMBL" id="MCQ8186305.1"/>
    </source>
</evidence>
<dbReference type="SUPFAM" id="SSF52540">
    <property type="entry name" value="P-loop containing nucleoside triphosphate hydrolases"/>
    <property type="match status" value="1"/>
</dbReference>
<dbReference type="AlphaFoldDB" id="A0A9X2LAT4"/>